<keyword evidence="8" id="KW-0663">Pyridoxal phosphate</keyword>
<keyword evidence="6" id="KW-0808">Transferase</keyword>
<feature type="domain" description="Aminotransferase class V" evidence="13">
    <location>
        <begin position="7"/>
        <end position="377"/>
    </location>
</feature>
<keyword evidence="7" id="KW-0479">Metal-binding</keyword>
<dbReference type="InterPro" id="IPR000192">
    <property type="entry name" value="Aminotrans_V_dom"/>
</dbReference>
<dbReference type="PANTHER" id="PTHR11601">
    <property type="entry name" value="CYSTEINE DESULFURYLASE FAMILY MEMBER"/>
    <property type="match status" value="1"/>
</dbReference>
<dbReference type="PROSITE" id="PS00595">
    <property type="entry name" value="AA_TRANSFER_CLASS_5"/>
    <property type="match status" value="1"/>
</dbReference>
<dbReference type="InterPro" id="IPR015421">
    <property type="entry name" value="PyrdxlP-dep_Trfase_major"/>
</dbReference>
<evidence type="ECO:0000313" key="15">
    <source>
        <dbReference type="Proteomes" id="UP001597101"/>
    </source>
</evidence>
<dbReference type="Pfam" id="PF00266">
    <property type="entry name" value="Aminotran_5"/>
    <property type="match status" value="1"/>
</dbReference>
<dbReference type="EMBL" id="JBHTJV010000003">
    <property type="protein sequence ID" value="MFD0915506.1"/>
    <property type="molecule type" value="Genomic_DNA"/>
</dbReference>
<proteinExistence type="inferred from homology"/>
<comment type="function">
    <text evidence="2">Catalyzes the removal of elemental sulfur atoms from cysteine to produce alanine. Seems to participate in the biosynthesis of the nitrogenase metalloclusters by providing the inorganic sulfur required for the Fe-S core formation.</text>
</comment>
<evidence type="ECO:0000259" key="13">
    <source>
        <dbReference type="Pfam" id="PF00266"/>
    </source>
</evidence>
<dbReference type="Gene3D" id="3.40.640.10">
    <property type="entry name" value="Type I PLP-dependent aspartate aminotransferase-like (Major domain)"/>
    <property type="match status" value="1"/>
</dbReference>
<keyword evidence="10" id="KW-0411">Iron-sulfur</keyword>
<evidence type="ECO:0000256" key="5">
    <source>
        <dbReference type="ARBA" id="ARBA00013558"/>
    </source>
</evidence>
<dbReference type="EC" id="2.8.1.7" evidence="4"/>
<evidence type="ECO:0000256" key="3">
    <source>
        <dbReference type="ARBA" id="ARBA00006490"/>
    </source>
</evidence>
<evidence type="ECO:0000256" key="9">
    <source>
        <dbReference type="ARBA" id="ARBA00023004"/>
    </source>
</evidence>
<organism evidence="14 15">
    <name type="scientific">Pseudahrensia aquimaris</name>
    <dbReference type="NCBI Taxonomy" id="744461"/>
    <lineage>
        <taxon>Bacteria</taxon>
        <taxon>Pseudomonadati</taxon>
        <taxon>Pseudomonadota</taxon>
        <taxon>Alphaproteobacteria</taxon>
        <taxon>Hyphomicrobiales</taxon>
        <taxon>Ahrensiaceae</taxon>
        <taxon>Pseudahrensia</taxon>
    </lineage>
</organism>
<dbReference type="PANTHER" id="PTHR11601:SF34">
    <property type="entry name" value="CYSTEINE DESULFURASE"/>
    <property type="match status" value="1"/>
</dbReference>
<evidence type="ECO:0000256" key="1">
    <source>
        <dbReference type="ARBA" id="ARBA00001933"/>
    </source>
</evidence>
<evidence type="ECO:0000256" key="6">
    <source>
        <dbReference type="ARBA" id="ARBA00022679"/>
    </source>
</evidence>
<dbReference type="Gene3D" id="1.10.260.50">
    <property type="match status" value="1"/>
</dbReference>
<dbReference type="Proteomes" id="UP001597101">
    <property type="component" value="Unassembled WGS sequence"/>
</dbReference>
<reference evidence="15" key="1">
    <citation type="journal article" date="2019" name="Int. J. Syst. Evol. Microbiol.">
        <title>The Global Catalogue of Microorganisms (GCM) 10K type strain sequencing project: providing services to taxonomists for standard genome sequencing and annotation.</title>
        <authorList>
            <consortium name="The Broad Institute Genomics Platform"/>
            <consortium name="The Broad Institute Genome Sequencing Center for Infectious Disease"/>
            <person name="Wu L."/>
            <person name="Ma J."/>
        </authorList>
    </citation>
    <scope>NUCLEOTIDE SEQUENCE [LARGE SCALE GENOMIC DNA]</scope>
    <source>
        <strain evidence="15">CCUG 60023</strain>
    </source>
</reference>
<evidence type="ECO:0000313" key="14">
    <source>
        <dbReference type="EMBL" id="MFD0915506.1"/>
    </source>
</evidence>
<comment type="similarity">
    <text evidence="3">Belongs to the class-V pyridoxal-phosphate-dependent aminotransferase family. NifS/IscS subfamily.</text>
</comment>
<comment type="catalytic activity">
    <reaction evidence="11">
        <text>(sulfur carrier)-H + L-cysteine = (sulfur carrier)-SH + L-alanine</text>
        <dbReference type="Rhea" id="RHEA:43892"/>
        <dbReference type="Rhea" id="RHEA-COMP:14737"/>
        <dbReference type="Rhea" id="RHEA-COMP:14739"/>
        <dbReference type="ChEBI" id="CHEBI:29917"/>
        <dbReference type="ChEBI" id="CHEBI:35235"/>
        <dbReference type="ChEBI" id="CHEBI:57972"/>
        <dbReference type="ChEBI" id="CHEBI:64428"/>
        <dbReference type="EC" id="2.8.1.7"/>
    </reaction>
</comment>
<gene>
    <name evidence="14" type="ORF">ACFQ14_03700</name>
</gene>
<dbReference type="PIRSF" id="PIRSF005572">
    <property type="entry name" value="NifS"/>
    <property type="match status" value="1"/>
</dbReference>
<dbReference type="InterPro" id="IPR020578">
    <property type="entry name" value="Aminotrans_V_PyrdxlP_BS"/>
</dbReference>
<evidence type="ECO:0000256" key="8">
    <source>
        <dbReference type="ARBA" id="ARBA00022898"/>
    </source>
</evidence>
<sequence length="405" mass="42187">MTPNRAYLDHNASSALRPAARDAMIAAMHACGNPSSIHGEGRAARATIEGARAQVATLVGAEKDAVVFTGSATEAAHLALTPDITSDGTPRPASHLYVLATEHPCVLEGGRFKASQISEIPVLANGVVDEAAFDAMLDAHDTAQGVPYMALQLVNSESGVIQPVAKLAQKVRLKGGYTLCDAVQAAGRMPIDVAELGVDFLMLSAHKLGGPQGIGALVIAHQVLDIPSAIRGGGQEKNRRAGTENVAAIAGFGAAAAEAAQNAADYAQITQLRDSIEGMLIPICTKQDLAEDRIEVFGQSAPRIGNTLLFSVRGLKAETALIAFDLDGVAVSSGSACSSGKVGRSHVLEAMGVDEEIARGAIRVSLGWNSTQADVAHFERAFERITRRLAEMVGRDEQQEISGAA</sequence>
<keyword evidence="15" id="KW-1185">Reference proteome</keyword>
<comment type="cofactor">
    <cofactor evidence="1 12">
        <name>pyridoxal 5'-phosphate</name>
        <dbReference type="ChEBI" id="CHEBI:597326"/>
    </cofactor>
</comment>
<comment type="caution">
    <text evidence="14">The sequence shown here is derived from an EMBL/GenBank/DDBJ whole genome shotgun (WGS) entry which is preliminary data.</text>
</comment>
<dbReference type="InterPro" id="IPR015424">
    <property type="entry name" value="PyrdxlP-dep_Trfase"/>
</dbReference>
<accession>A0ABW3FFB4</accession>
<evidence type="ECO:0000256" key="10">
    <source>
        <dbReference type="ARBA" id="ARBA00023014"/>
    </source>
</evidence>
<evidence type="ECO:0000256" key="4">
    <source>
        <dbReference type="ARBA" id="ARBA00012239"/>
    </source>
</evidence>
<dbReference type="RefSeq" id="WP_377211367.1">
    <property type="nucleotide sequence ID" value="NZ_JBHTJV010000003.1"/>
</dbReference>
<evidence type="ECO:0000256" key="11">
    <source>
        <dbReference type="ARBA" id="ARBA00050776"/>
    </source>
</evidence>
<evidence type="ECO:0000256" key="12">
    <source>
        <dbReference type="RuleBase" id="RU004504"/>
    </source>
</evidence>
<dbReference type="InterPro" id="IPR015422">
    <property type="entry name" value="PyrdxlP-dep_Trfase_small"/>
</dbReference>
<dbReference type="Gene3D" id="3.90.1150.10">
    <property type="entry name" value="Aspartate Aminotransferase, domain 1"/>
    <property type="match status" value="1"/>
</dbReference>
<keyword evidence="9" id="KW-0408">Iron</keyword>
<evidence type="ECO:0000256" key="2">
    <source>
        <dbReference type="ARBA" id="ARBA00003120"/>
    </source>
</evidence>
<evidence type="ECO:0000256" key="7">
    <source>
        <dbReference type="ARBA" id="ARBA00022723"/>
    </source>
</evidence>
<dbReference type="SUPFAM" id="SSF53383">
    <property type="entry name" value="PLP-dependent transferases"/>
    <property type="match status" value="1"/>
</dbReference>
<name>A0ABW3FFB4_9HYPH</name>
<protein>
    <recommendedName>
        <fullName evidence="5">Cysteine desulfurase</fullName>
        <ecNumber evidence="4">2.8.1.7</ecNumber>
    </recommendedName>
</protein>
<dbReference type="InterPro" id="IPR016454">
    <property type="entry name" value="Cysteine_dSase"/>
</dbReference>